<comment type="caution">
    <text evidence="1">The sequence shown here is derived from an EMBL/GenBank/DDBJ whole genome shotgun (WGS) entry which is preliminary data.</text>
</comment>
<dbReference type="OrthoDB" id="65716at2759"/>
<proteinExistence type="predicted"/>
<dbReference type="InterPro" id="IPR039057">
    <property type="entry name" value="Spo22/ZIP4"/>
</dbReference>
<protein>
    <submittedName>
        <fullName evidence="1">Uncharacterized protein</fullName>
    </submittedName>
</protein>
<evidence type="ECO:0000313" key="1">
    <source>
        <dbReference type="EMBL" id="OLN95248.1"/>
    </source>
</evidence>
<dbReference type="PANTHER" id="PTHR40375:SF2">
    <property type="entry name" value="SPORULATION-SPECIFIC PROTEIN 22"/>
    <property type="match status" value="1"/>
</dbReference>
<sequence>MKCDRLAKYIRCMFHAVLPLDPALGQRLMRQAVQVARDSQKTPHAFPPEELEWLVTVSFNEAVDAYNVRQDDECNRWADLAMNLAHYADDDGVLQRKLQENRMKLKFDLP</sequence>
<dbReference type="PANTHER" id="PTHR40375">
    <property type="entry name" value="SPORULATION-SPECIFIC PROTEIN 22"/>
    <property type="match status" value="1"/>
</dbReference>
<dbReference type="Proteomes" id="UP000186583">
    <property type="component" value="Unassembled WGS sequence"/>
</dbReference>
<name>A0A1Q8S1C1_9PEZI</name>
<accession>A0A1Q8S1C1</accession>
<dbReference type="AlphaFoldDB" id="A0A1Q8S1C1"/>
<dbReference type="EMBL" id="MPGH01000038">
    <property type="protein sequence ID" value="OLN95248.1"/>
    <property type="molecule type" value="Genomic_DNA"/>
</dbReference>
<dbReference type="GO" id="GO:0090173">
    <property type="term" value="P:regulation of synaptonemal complex assembly"/>
    <property type="evidence" value="ECO:0007669"/>
    <property type="project" value="InterPro"/>
</dbReference>
<organism evidence="1 2">
    <name type="scientific">Colletotrichum chlorophyti</name>
    <dbReference type="NCBI Taxonomy" id="708187"/>
    <lineage>
        <taxon>Eukaryota</taxon>
        <taxon>Fungi</taxon>
        <taxon>Dikarya</taxon>
        <taxon>Ascomycota</taxon>
        <taxon>Pezizomycotina</taxon>
        <taxon>Sordariomycetes</taxon>
        <taxon>Hypocreomycetidae</taxon>
        <taxon>Glomerellales</taxon>
        <taxon>Glomerellaceae</taxon>
        <taxon>Colletotrichum</taxon>
    </lineage>
</organism>
<gene>
    <name evidence="1" type="ORF">CCHL11_08154</name>
</gene>
<reference evidence="1 2" key="1">
    <citation type="submission" date="2016-11" db="EMBL/GenBank/DDBJ databases">
        <title>Draft Genome Assembly of Colletotrichum chlorophyti a pathogen of herbaceous plants.</title>
        <authorList>
            <person name="Gan P."/>
            <person name="Narusaka M."/>
            <person name="Tsushima A."/>
            <person name="Narusaka Y."/>
            <person name="Takano Y."/>
            <person name="Shirasu K."/>
        </authorList>
    </citation>
    <scope>NUCLEOTIDE SEQUENCE [LARGE SCALE GENOMIC DNA]</scope>
    <source>
        <strain evidence="1 2">NTL11</strain>
    </source>
</reference>
<keyword evidence="2" id="KW-1185">Reference proteome</keyword>
<evidence type="ECO:0000313" key="2">
    <source>
        <dbReference type="Proteomes" id="UP000186583"/>
    </source>
</evidence>
<dbReference type="STRING" id="708187.A0A1Q8S1C1"/>